<reference evidence="3" key="1">
    <citation type="submission" date="2018-05" db="EMBL/GenBank/DDBJ databases">
        <authorList>
            <person name="Lanie J.A."/>
            <person name="Ng W.-L."/>
            <person name="Kazmierczak K.M."/>
            <person name="Andrzejewski T.M."/>
            <person name="Davidsen T.M."/>
            <person name="Wayne K.J."/>
            <person name="Tettelin H."/>
            <person name="Glass J.I."/>
            <person name="Rusch D."/>
            <person name="Podicherti R."/>
            <person name="Tsui H.-C.T."/>
            <person name="Winkler M.E."/>
        </authorList>
    </citation>
    <scope>NUCLEOTIDE SEQUENCE</scope>
</reference>
<sequence length="478" mass="53288">VGADKELWKTGKSVKDLDGEETEGDDTLDLSSPSPDTDKKDEEIEKALNEPEEDNWLPLLEKEDGVSIRTVGLVGTVTILLLTGVLVLLLNEQKIEISVPYEKYEEMAVYGIEGTINFESTVDVPLPIGFIDNDVVINDLDISFTGELEAGIKAPSTQAMDGYGNMRSVFKKYLEQRLDKIDGTITEEGENPAELRNGQIVSFQHQFVDIASLEIIRSEIESNASYSDTFTGERWYWQSATDWVPRDSSTGLLPHGNAYIGKTLREGDTGTVNEGGIEFNWKVENGGKIDGEQTALLEIETSYISDSILGYQYQYQYSFHFYMSEISSLPLKFEMSLYSDASSPGGKLYSISMEYKGTTKQINEGYTDVPTTAYKTDSTQKTGEFENWENGAPAIGNGSLGYECGIDSNFTLQTGIQKGKEDISEFDSYLRDQSAKNRPAFIVEANYTARNGGKWNFTMAHSNEQAENIDGWIMTYNR</sequence>
<feature type="non-terminal residue" evidence="3">
    <location>
        <position position="478"/>
    </location>
</feature>
<gene>
    <name evidence="3" type="ORF">METZ01_LOCUS138758</name>
</gene>
<accession>A0A381Z9T9</accession>
<feature type="transmembrane region" description="Helical" evidence="2">
    <location>
        <begin position="66"/>
        <end position="90"/>
    </location>
</feature>
<feature type="region of interest" description="Disordered" evidence="1">
    <location>
        <begin position="1"/>
        <end position="42"/>
    </location>
</feature>
<protein>
    <submittedName>
        <fullName evidence="3">Uncharacterized protein</fullName>
    </submittedName>
</protein>
<keyword evidence="2" id="KW-0812">Transmembrane</keyword>
<feature type="compositionally biased region" description="Acidic residues" evidence="1">
    <location>
        <begin position="18"/>
        <end position="28"/>
    </location>
</feature>
<evidence type="ECO:0000256" key="1">
    <source>
        <dbReference type="SAM" id="MobiDB-lite"/>
    </source>
</evidence>
<name>A0A381Z9T9_9ZZZZ</name>
<keyword evidence="2" id="KW-0472">Membrane</keyword>
<dbReference type="EMBL" id="UINC01020462">
    <property type="protein sequence ID" value="SVA85904.1"/>
    <property type="molecule type" value="Genomic_DNA"/>
</dbReference>
<evidence type="ECO:0000256" key="2">
    <source>
        <dbReference type="SAM" id="Phobius"/>
    </source>
</evidence>
<feature type="compositionally biased region" description="Basic and acidic residues" evidence="1">
    <location>
        <begin position="1"/>
        <end position="17"/>
    </location>
</feature>
<proteinExistence type="predicted"/>
<keyword evidence="2" id="KW-1133">Transmembrane helix</keyword>
<dbReference type="AlphaFoldDB" id="A0A381Z9T9"/>
<feature type="non-terminal residue" evidence="3">
    <location>
        <position position="1"/>
    </location>
</feature>
<organism evidence="3">
    <name type="scientific">marine metagenome</name>
    <dbReference type="NCBI Taxonomy" id="408172"/>
    <lineage>
        <taxon>unclassified sequences</taxon>
        <taxon>metagenomes</taxon>
        <taxon>ecological metagenomes</taxon>
    </lineage>
</organism>
<evidence type="ECO:0000313" key="3">
    <source>
        <dbReference type="EMBL" id="SVA85904.1"/>
    </source>
</evidence>